<dbReference type="NCBIfam" id="TIGR02595">
    <property type="entry name" value="PEP_CTERM"/>
    <property type="match status" value="1"/>
</dbReference>
<dbReference type="AlphaFoldDB" id="A0A1S2NFR5"/>
<proteinExistence type="predicted"/>
<dbReference type="Proteomes" id="UP000180246">
    <property type="component" value="Unassembled WGS sequence"/>
</dbReference>
<accession>A0A1S2NFR5</accession>
<dbReference type="Pfam" id="PF07589">
    <property type="entry name" value="PEP-CTERM"/>
    <property type="match status" value="1"/>
</dbReference>
<sequence length="255" mass="26937">MTLHKLMFVLALSLAATVVKAAPASSFVDFSNGAQGWEGSQPANGVGGSWIDTSLGNGAPALHTVMENFGIGFSNRNQNYVGDYSKLGSVTIGLDIIANSIRYVGQEVSRNLVVELRDYDNTPEGMPYSSVWFDLGVIDATLGWQHLSVTIADTTMAALPAGWGGYGTTDDAQGPGLPPGRTFADVLSSVDELVFSTLVPGWFYGFTDFDVAIDNISVSAGAAEVPEPSSVALMFGGLGMLGWMARRRSRPTPMA</sequence>
<feature type="chain" id="PRO_5010373214" evidence="1">
    <location>
        <begin position="22"/>
        <end position="255"/>
    </location>
</feature>
<evidence type="ECO:0000259" key="2">
    <source>
        <dbReference type="Pfam" id="PF07589"/>
    </source>
</evidence>
<gene>
    <name evidence="3" type="ORF">LO55_2898</name>
</gene>
<evidence type="ECO:0000256" key="1">
    <source>
        <dbReference type="SAM" id="SignalP"/>
    </source>
</evidence>
<name>A0A1S2NFR5_9BURK</name>
<feature type="signal peptide" evidence="1">
    <location>
        <begin position="1"/>
        <end position="21"/>
    </location>
</feature>
<evidence type="ECO:0000313" key="3">
    <source>
        <dbReference type="EMBL" id="OIJ43941.1"/>
    </source>
</evidence>
<organism evidence="3 4">
    <name type="scientific">Massilia timonae</name>
    <dbReference type="NCBI Taxonomy" id="47229"/>
    <lineage>
        <taxon>Bacteria</taxon>
        <taxon>Pseudomonadati</taxon>
        <taxon>Pseudomonadota</taxon>
        <taxon>Betaproteobacteria</taxon>
        <taxon>Burkholderiales</taxon>
        <taxon>Oxalobacteraceae</taxon>
        <taxon>Telluria group</taxon>
        <taxon>Massilia</taxon>
    </lineage>
</organism>
<protein>
    <submittedName>
        <fullName evidence="3">PEP-CTERM-sorting domain protein</fullName>
    </submittedName>
</protein>
<keyword evidence="1" id="KW-0732">Signal</keyword>
<feature type="domain" description="Ice-binding protein C-terminal" evidence="2">
    <location>
        <begin position="225"/>
        <end position="248"/>
    </location>
</feature>
<dbReference type="InterPro" id="IPR013424">
    <property type="entry name" value="Ice-binding_C"/>
</dbReference>
<dbReference type="EMBL" id="JRYB01000001">
    <property type="protein sequence ID" value="OIJ43941.1"/>
    <property type="molecule type" value="Genomic_DNA"/>
</dbReference>
<comment type="caution">
    <text evidence="3">The sequence shown here is derived from an EMBL/GenBank/DDBJ whole genome shotgun (WGS) entry which is preliminary data.</text>
</comment>
<evidence type="ECO:0000313" key="4">
    <source>
        <dbReference type="Proteomes" id="UP000180246"/>
    </source>
</evidence>
<reference evidence="3 4" key="1">
    <citation type="submission" date="2014-10" db="EMBL/GenBank/DDBJ databases">
        <authorList>
            <person name="Seo M.-J."/>
            <person name="Seok Y.J."/>
            <person name="Cha I.-T."/>
        </authorList>
    </citation>
    <scope>NUCLEOTIDE SEQUENCE [LARGE SCALE GENOMIC DNA]</scope>
    <source>
        <strain evidence="3 4">NEU</strain>
    </source>
</reference>